<comment type="similarity">
    <text evidence="7">Belongs to the binding-protein-dependent transport system permease family.</text>
</comment>
<dbReference type="SUPFAM" id="SSF161098">
    <property type="entry name" value="MetI-like"/>
    <property type="match status" value="1"/>
</dbReference>
<dbReference type="InterPro" id="IPR035906">
    <property type="entry name" value="MetI-like_sf"/>
</dbReference>
<feature type="transmembrane region" description="Helical" evidence="7">
    <location>
        <begin position="7"/>
        <end position="28"/>
    </location>
</feature>
<dbReference type="CDD" id="cd06261">
    <property type="entry name" value="TM_PBP2"/>
    <property type="match status" value="1"/>
</dbReference>
<evidence type="ECO:0000256" key="1">
    <source>
        <dbReference type="ARBA" id="ARBA00004651"/>
    </source>
</evidence>
<evidence type="ECO:0000256" key="3">
    <source>
        <dbReference type="ARBA" id="ARBA00022475"/>
    </source>
</evidence>
<comment type="caution">
    <text evidence="9">The sequence shown here is derived from an EMBL/GenBank/DDBJ whole genome shotgun (WGS) entry which is preliminary data.</text>
</comment>
<feature type="domain" description="ABC transmembrane type-1" evidence="8">
    <location>
        <begin position="68"/>
        <end position="259"/>
    </location>
</feature>
<dbReference type="EMBL" id="JBHLVF010000033">
    <property type="protein sequence ID" value="MFC0393380.1"/>
    <property type="molecule type" value="Genomic_DNA"/>
</dbReference>
<comment type="subcellular location">
    <subcellularLocation>
        <location evidence="1 7">Cell membrane</location>
        <topology evidence="1 7">Multi-pass membrane protein</topology>
    </subcellularLocation>
</comment>
<name>A0ABV6JBW0_9BACL</name>
<dbReference type="InterPro" id="IPR000515">
    <property type="entry name" value="MetI-like"/>
</dbReference>
<evidence type="ECO:0000256" key="2">
    <source>
        <dbReference type="ARBA" id="ARBA00022448"/>
    </source>
</evidence>
<keyword evidence="3" id="KW-1003">Cell membrane</keyword>
<evidence type="ECO:0000256" key="4">
    <source>
        <dbReference type="ARBA" id="ARBA00022692"/>
    </source>
</evidence>
<protein>
    <submittedName>
        <fullName evidence="9">Carbohydrate ABC transporter permease</fullName>
    </submittedName>
</protein>
<feature type="transmembrane region" description="Helical" evidence="7">
    <location>
        <begin position="178"/>
        <end position="200"/>
    </location>
</feature>
<keyword evidence="10" id="KW-1185">Reference proteome</keyword>
<evidence type="ECO:0000256" key="7">
    <source>
        <dbReference type="RuleBase" id="RU363032"/>
    </source>
</evidence>
<keyword evidence="2 7" id="KW-0813">Transport</keyword>
<evidence type="ECO:0000313" key="10">
    <source>
        <dbReference type="Proteomes" id="UP001589818"/>
    </source>
</evidence>
<sequence length="273" mass="31096">MKLAIRILRSMLMIALMLIFIFPFFWMISTSLKTYIESIQFPPAMLPKSLQFSNYVEAWVRVKFFHFGLNSIIVTVLTMAGQLFVCVPAAYAFARKKFALSGFFFALVLVDLMLPAQVTFVPIYVLLSDFGWIDTYQGLIIPFTYSSFAIFFMTQAFKQINNELLDAAKLDKATELKIMIRIMLPIAKPYIITVMLFTAIGKWNDYFWTLILTNSESVRTLPIAVKGLLDVGDGVNQWNISMAGNVLLMAPILVLYLFANRFIKNAFVYGGIK</sequence>
<gene>
    <name evidence="9" type="ORF">ACFFJ8_18620</name>
</gene>
<feature type="transmembrane region" description="Helical" evidence="7">
    <location>
        <begin position="64"/>
        <end position="91"/>
    </location>
</feature>
<evidence type="ECO:0000313" key="9">
    <source>
        <dbReference type="EMBL" id="MFC0393380.1"/>
    </source>
</evidence>
<accession>A0ABV6JBW0</accession>
<evidence type="ECO:0000256" key="6">
    <source>
        <dbReference type="ARBA" id="ARBA00023136"/>
    </source>
</evidence>
<feature type="transmembrane region" description="Helical" evidence="7">
    <location>
        <begin position="139"/>
        <end position="157"/>
    </location>
</feature>
<proteinExistence type="inferred from homology"/>
<dbReference type="Proteomes" id="UP001589818">
    <property type="component" value="Unassembled WGS sequence"/>
</dbReference>
<evidence type="ECO:0000259" key="8">
    <source>
        <dbReference type="PROSITE" id="PS50928"/>
    </source>
</evidence>
<dbReference type="Gene3D" id="1.10.3720.10">
    <property type="entry name" value="MetI-like"/>
    <property type="match status" value="1"/>
</dbReference>
<organism evidence="9 10">
    <name type="scientific">Paenibacillus mendelii</name>
    <dbReference type="NCBI Taxonomy" id="206163"/>
    <lineage>
        <taxon>Bacteria</taxon>
        <taxon>Bacillati</taxon>
        <taxon>Bacillota</taxon>
        <taxon>Bacilli</taxon>
        <taxon>Bacillales</taxon>
        <taxon>Paenibacillaceae</taxon>
        <taxon>Paenibacillus</taxon>
    </lineage>
</organism>
<feature type="transmembrane region" description="Helical" evidence="7">
    <location>
        <begin position="238"/>
        <end position="259"/>
    </location>
</feature>
<dbReference type="PROSITE" id="PS50928">
    <property type="entry name" value="ABC_TM1"/>
    <property type="match status" value="1"/>
</dbReference>
<dbReference type="PANTHER" id="PTHR43744">
    <property type="entry name" value="ABC TRANSPORTER PERMEASE PROTEIN MG189-RELATED-RELATED"/>
    <property type="match status" value="1"/>
</dbReference>
<keyword evidence="6 7" id="KW-0472">Membrane</keyword>
<reference evidence="9 10" key="1">
    <citation type="submission" date="2024-09" db="EMBL/GenBank/DDBJ databases">
        <authorList>
            <person name="Sun Q."/>
            <person name="Mori K."/>
        </authorList>
    </citation>
    <scope>NUCLEOTIDE SEQUENCE [LARGE SCALE GENOMIC DNA]</scope>
    <source>
        <strain evidence="9 10">CCM 4839</strain>
    </source>
</reference>
<dbReference type="Pfam" id="PF00528">
    <property type="entry name" value="BPD_transp_1"/>
    <property type="match status" value="1"/>
</dbReference>
<feature type="transmembrane region" description="Helical" evidence="7">
    <location>
        <begin position="103"/>
        <end position="127"/>
    </location>
</feature>
<keyword evidence="4 7" id="KW-0812">Transmembrane</keyword>
<dbReference type="PANTHER" id="PTHR43744:SF12">
    <property type="entry name" value="ABC TRANSPORTER PERMEASE PROTEIN MG189-RELATED"/>
    <property type="match status" value="1"/>
</dbReference>
<evidence type="ECO:0000256" key="5">
    <source>
        <dbReference type="ARBA" id="ARBA00022989"/>
    </source>
</evidence>
<dbReference type="RefSeq" id="WP_204821556.1">
    <property type="nucleotide sequence ID" value="NZ_JANHOF010000014.1"/>
</dbReference>
<keyword evidence="5 7" id="KW-1133">Transmembrane helix</keyword>